<reference evidence="16 17" key="2">
    <citation type="journal article" date="2017" name="Genome Announc.">
        <title>Draft genome sequence of Aquitalea magnusonii strain H3, a plant growth-promoting bacterium of duckweed Lemna minor.</title>
        <authorList>
            <person name="Ishizawa H."/>
            <person name="Kuroda M."/>
            <person name="Ike M."/>
        </authorList>
    </citation>
    <scope>NUCLEOTIDE SEQUENCE [LARGE SCALE GENOMIC DNA]</scope>
    <source>
        <strain evidence="16 17">H3</strain>
    </source>
</reference>
<evidence type="ECO:0000313" key="17">
    <source>
        <dbReference type="Proteomes" id="UP000198290"/>
    </source>
</evidence>
<evidence type="ECO:0000259" key="12">
    <source>
        <dbReference type="PROSITE" id="PS50112"/>
    </source>
</evidence>
<dbReference type="NCBIfam" id="TIGR00229">
    <property type="entry name" value="sensory_box"/>
    <property type="match status" value="6"/>
</dbReference>
<evidence type="ECO:0000256" key="7">
    <source>
        <dbReference type="ARBA" id="ARBA00022840"/>
    </source>
</evidence>
<accession>A0A3G9GES2</accession>
<feature type="transmembrane region" description="Helical" evidence="11">
    <location>
        <begin position="101"/>
        <end position="120"/>
    </location>
</feature>
<dbReference type="NCBIfam" id="TIGR00254">
    <property type="entry name" value="GGDEF"/>
    <property type="match status" value="1"/>
</dbReference>
<evidence type="ECO:0000256" key="3">
    <source>
        <dbReference type="ARBA" id="ARBA00022679"/>
    </source>
</evidence>
<dbReference type="Proteomes" id="UP000198290">
    <property type="component" value="Chromosome"/>
</dbReference>
<protein>
    <submittedName>
        <fullName evidence="16">Diguanylate cyclase</fullName>
    </submittedName>
</protein>
<feature type="transmembrane region" description="Helical" evidence="11">
    <location>
        <begin position="54"/>
        <end position="71"/>
    </location>
</feature>
<name>A0A3G9GES2_9NEIS</name>
<reference evidence="17" key="3">
    <citation type="journal article" date="2017" name="Plant Physiol. Biochem.">
        <title>Differential oxidative and antioxidative response of duckweed Lemna minor toward plant growth promoting/inhibiting bacteria.</title>
        <authorList>
            <person name="Ishizawa H."/>
            <person name="Kuroda M."/>
            <person name="Morikawa M."/>
            <person name="Ike M."/>
        </authorList>
    </citation>
    <scope>NUCLEOTIDE SEQUENCE [LARGE SCALE GENOMIC DNA]</scope>
    <source>
        <strain evidence="17">H3</strain>
    </source>
</reference>
<dbReference type="EMBL" id="AP018823">
    <property type="protein sequence ID" value="BBF84602.1"/>
    <property type="molecule type" value="Genomic_DNA"/>
</dbReference>
<dbReference type="GO" id="GO:0016301">
    <property type="term" value="F:kinase activity"/>
    <property type="evidence" value="ECO:0007669"/>
    <property type="project" value="UniProtKB-KW"/>
</dbReference>
<dbReference type="InterPro" id="IPR035919">
    <property type="entry name" value="EAL_sf"/>
</dbReference>
<feature type="transmembrane region" description="Helical" evidence="11">
    <location>
        <begin position="16"/>
        <end position="34"/>
    </location>
</feature>
<keyword evidence="9" id="KW-0902">Two-component regulatory system</keyword>
<dbReference type="InterPro" id="IPR029787">
    <property type="entry name" value="Nucleotide_cyclase"/>
</dbReference>
<dbReference type="InterPro" id="IPR043128">
    <property type="entry name" value="Rev_trsase/Diguanyl_cyclase"/>
</dbReference>
<dbReference type="Pfam" id="PF00989">
    <property type="entry name" value="PAS"/>
    <property type="match status" value="1"/>
</dbReference>
<dbReference type="InterPro" id="IPR052155">
    <property type="entry name" value="Biofilm_reg_signaling"/>
</dbReference>
<dbReference type="SMART" id="SM00052">
    <property type="entry name" value="EAL"/>
    <property type="match status" value="1"/>
</dbReference>
<feature type="domain" description="GGDEF" evidence="15">
    <location>
        <begin position="989"/>
        <end position="1122"/>
    </location>
</feature>
<dbReference type="InterPro" id="IPR001610">
    <property type="entry name" value="PAC"/>
</dbReference>
<evidence type="ECO:0000256" key="8">
    <source>
        <dbReference type="ARBA" id="ARBA00022989"/>
    </source>
</evidence>
<keyword evidence="2" id="KW-0597">Phosphoprotein</keyword>
<dbReference type="SUPFAM" id="SSF55785">
    <property type="entry name" value="PYP-like sensor domain (PAS domain)"/>
    <property type="match status" value="6"/>
</dbReference>
<evidence type="ECO:0000256" key="11">
    <source>
        <dbReference type="SAM" id="Phobius"/>
    </source>
</evidence>
<dbReference type="PROSITE" id="PS50883">
    <property type="entry name" value="EAL"/>
    <property type="match status" value="1"/>
</dbReference>
<keyword evidence="10 11" id="KW-0472">Membrane</keyword>
<dbReference type="InterPro" id="IPR025201">
    <property type="entry name" value="KdpD_TM"/>
</dbReference>
<dbReference type="InterPro" id="IPR000700">
    <property type="entry name" value="PAS-assoc_C"/>
</dbReference>
<dbReference type="InterPro" id="IPR000160">
    <property type="entry name" value="GGDEF_dom"/>
</dbReference>
<keyword evidence="8 11" id="KW-1133">Transmembrane helix</keyword>
<feature type="domain" description="PAS" evidence="12">
    <location>
        <begin position="463"/>
        <end position="535"/>
    </location>
</feature>
<evidence type="ECO:0000259" key="13">
    <source>
        <dbReference type="PROSITE" id="PS50113"/>
    </source>
</evidence>
<dbReference type="SUPFAM" id="SSF141868">
    <property type="entry name" value="EAL domain-like"/>
    <property type="match status" value="1"/>
</dbReference>
<feature type="domain" description="PAS" evidence="12">
    <location>
        <begin position="832"/>
        <end position="878"/>
    </location>
</feature>
<dbReference type="OrthoDB" id="9813903at2"/>
<feature type="domain" description="PAC" evidence="13">
    <location>
        <begin position="905"/>
        <end position="957"/>
    </location>
</feature>
<dbReference type="GO" id="GO:0005524">
    <property type="term" value="F:ATP binding"/>
    <property type="evidence" value="ECO:0007669"/>
    <property type="project" value="UniProtKB-KW"/>
</dbReference>
<dbReference type="Pfam" id="PF13426">
    <property type="entry name" value="PAS_9"/>
    <property type="match status" value="1"/>
</dbReference>
<feature type="domain" description="PAS" evidence="12">
    <location>
        <begin position="209"/>
        <end position="254"/>
    </location>
</feature>
<feature type="transmembrane region" description="Helical" evidence="11">
    <location>
        <begin position="177"/>
        <end position="199"/>
    </location>
</feature>
<evidence type="ECO:0000259" key="14">
    <source>
        <dbReference type="PROSITE" id="PS50883"/>
    </source>
</evidence>
<dbReference type="InterPro" id="IPR013655">
    <property type="entry name" value="PAS_fold_3"/>
</dbReference>
<keyword evidence="4 11" id="KW-0812">Transmembrane</keyword>
<evidence type="ECO:0000256" key="9">
    <source>
        <dbReference type="ARBA" id="ARBA00023012"/>
    </source>
</evidence>
<dbReference type="InterPro" id="IPR001633">
    <property type="entry name" value="EAL_dom"/>
</dbReference>
<dbReference type="Pfam" id="PF00990">
    <property type="entry name" value="GGDEF"/>
    <property type="match status" value="1"/>
</dbReference>
<dbReference type="Gene3D" id="3.20.20.450">
    <property type="entry name" value="EAL domain"/>
    <property type="match status" value="1"/>
</dbReference>
<feature type="transmembrane region" description="Helical" evidence="11">
    <location>
        <begin position="132"/>
        <end position="165"/>
    </location>
</feature>
<keyword evidence="7" id="KW-0067">ATP-binding</keyword>
<dbReference type="Pfam" id="PF08448">
    <property type="entry name" value="PAS_4"/>
    <property type="match status" value="1"/>
</dbReference>
<dbReference type="Gene3D" id="3.30.450.20">
    <property type="entry name" value="PAS domain"/>
    <property type="match status" value="6"/>
</dbReference>
<dbReference type="PANTHER" id="PTHR44757">
    <property type="entry name" value="DIGUANYLATE CYCLASE DGCP"/>
    <property type="match status" value="1"/>
</dbReference>
<feature type="domain" description="PAC" evidence="13">
    <location>
        <begin position="282"/>
        <end position="334"/>
    </location>
</feature>
<dbReference type="PROSITE" id="PS50887">
    <property type="entry name" value="GGDEF"/>
    <property type="match status" value="1"/>
</dbReference>
<dbReference type="PANTHER" id="PTHR44757:SF2">
    <property type="entry name" value="BIOFILM ARCHITECTURE MAINTENANCE PROTEIN MBAA"/>
    <property type="match status" value="1"/>
</dbReference>
<dbReference type="InterPro" id="IPR000014">
    <property type="entry name" value="PAS"/>
</dbReference>
<dbReference type="InterPro" id="IPR038318">
    <property type="entry name" value="KdpD_sf"/>
</dbReference>
<keyword evidence="17" id="KW-1185">Reference proteome</keyword>
<evidence type="ECO:0000256" key="10">
    <source>
        <dbReference type="ARBA" id="ARBA00023136"/>
    </source>
</evidence>
<dbReference type="SMART" id="SM00091">
    <property type="entry name" value="PAS"/>
    <property type="match status" value="5"/>
</dbReference>
<gene>
    <name evidence="16" type="ORF">DLM_0962</name>
</gene>
<evidence type="ECO:0000256" key="2">
    <source>
        <dbReference type="ARBA" id="ARBA00022553"/>
    </source>
</evidence>
<evidence type="ECO:0000313" key="16">
    <source>
        <dbReference type="EMBL" id="BBF84602.1"/>
    </source>
</evidence>
<evidence type="ECO:0000259" key="15">
    <source>
        <dbReference type="PROSITE" id="PS50887"/>
    </source>
</evidence>
<evidence type="ECO:0000256" key="1">
    <source>
        <dbReference type="ARBA" id="ARBA00004141"/>
    </source>
</evidence>
<reference evidence="17" key="1">
    <citation type="journal article" date="2017" name="Biotechnol. Biofuels">
        <title>Evaluation of environmental bacterial communities as a factor affecting the growth of duckweed Lemna minor.</title>
        <authorList>
            <person name="Ishizawa H."/>
            <person name="Kuroda M."/>
            <person name="Morikawa M."/>
            <person name="Ike M."/>
        </authorList>
    </citation>
    <scope>NUCLEOTIDE SEQUENCE [LARGE SCALE GENOMIC DNA]</scope>
    <source>
        <strain evidence="17">H3</strain>
    </source>
</reference>
<evidence type="ECO:0000256" key="5">
    <source>
        <dbReference type="ARBA" id="ARBA00022741"/>
    </source>
</evidence>
<evidence type="ECO:0000256" key="6">
    <source>
        <dbReference type="ARBA" id="ARBA00022777"/>
    </source>
</evidence>
<feature type="domain" description="PAC" evidence="13">
    <location>
        <begin position="539"/>
        <end position="592"/>
    </location>
</feature>
<proteinExistence type="predicted"/>
<dbReference type="Pfam" id="PF00563">
    <property type="entry name" value="EAL"/>
    <property type="match status" value="1"/>
</dbReference>
<dbReference type="PROSITE" id="PS50112">
    <property type="entry name" value="PAS"/>
    <property type="match status" value="4"/>
</dbReference>
<dbReference type="KEGG" id="amah:DLM_0962"/>
<dbReference type="FunFam" id="3.30.70.270:FF:000001">
    <property type="entry name" value="Diguanylate cyclase domain protein"/>
    <property type="match status" value="1"/>
</dbReference>
<sequence length="1399" mass="156633">MNQGYRSMVAPARTRFIRLVVCAYCVLALLWILLSDSLLSLLANADTMLQLSTWKGVVFVLMTAVMLYFSLHAVPAVERSPAAGLLENWSERMSRPRIPPWLAYLFALVAALAVLGLRHLLPLSVYARPMLIMFMFPIILSALLGGIGPGLLATALCVLGVDLLAMPHFHSAAAEPAYLLQWGFLGLCGITVSLFSGLLRGLAERNETHRGLLDAVVSGTSDAVFVKDRQGRYLMVNAAAAGFVGRALPDIIGQDDRALFDADSAARLMAGDNAIMLAGKLHTAEEYLRLQDGSEMVFQVSKGPVFGMDGQVVGLFGISRDITRQQQDQQRLLQSETDLRAAQRMAGIGNWSWDVVQDRHEWSGEVYRIYGRATDLPPAVYPEVASYFTPESWASLSALVEQCLRDGKPYQCDAEVIRPDGERRWITARGEALCDAAGRVLRLQGTVQDISERMRLTMQIRSSERRLQQVVEATSDGFWDWDLRTGYVYRSARYYTLTGYRPEDDTHDVQFFRQLLLSEDVAIWQQALHAHLRGETSQMEFDIRLITRSGELRWIRVRGRAVERSASGEVLRLVGTLSDITERRRLDEDLHLVLNEAGDAIWIADEQGQYLFANPSACRMTGHSQSQLLQMHIVDLLAPASLAVLPAHLEALEEQRFIRSEWELNRVDGGIVLAELTTVRMQDGRYMAFGRDLTEKKTAERILQSREQQLARVIEGSDQGYWDWNVQTDDFQVSLRWKTMLGYAPDATDITRQMWLAHIHPEDLPLVESTMQRHLDGQTPAYEMEMRCQSLQGGWRWILSRGRVVERDTQGRPLMMSGTHSDITEHKIHALAQKEAAVVFEGSYEGIMVVSPARRITKINTAFTRITGYAEHEALGQSPGILSSGQHGPAFYQDMWSMVGQHDFWRGEIWNRRKNGDLYAELLSISVVRDQFGQIQHYIGIFSDITPLKAHEAELDRIANYDPLTGVPNRRLLSDRLEQALSRSRRKGLACAVCFLDLDGFKTVNDLHGHEAGDQLLIAVTERLKSVLRAEDTLARLGGDEFVLLLSDLAGADACIPILDRVLSAVSQELVIHQARISTSASVGVTLYPQDEADADTLLRHADQAMYQAKEAGKNRYQLFDPESDRKAQLHRRTLEALGRALQQQQFLLYYQPKVDLNDGRVIGVEALIRWQHPERGLLAPADFLPALQNSELELTFGRWVLEQSMAQAARWQADGMAMAISVNVSANYLLHPDFCSHLQQSLQRHPAVSPALLELEVLESAALDDMEEAFRVMQQCRALGVHFALDDFGTGYSSLTYLRKLPLDTLKIDQSFVLGMLEDADDLGIVASVIQLAAVFKRQVIAEGVETLAHGAALRRMGCSQVQGYGIARPMPAAALPAWTRQWQLQGVWQQLGDGPSI</sequence>
<comment type="subcellular location">
    <subcellularLocation>
        <location evidence="1">Membrane</location>
        <topology evidence="1">Multi-pass membrane protein</topology>
    </subcellularLocation>
</comment>
<feature type="domain" description="EAL" evidence="14">
    <location>
        <begin position="1131"/>
        <end position="1385"/>
    </location>
</feature>
<dbReference type="InterPro" id="IPR013656">
    <property type="entry name" value="PAS_4"/>
</dbReference>
<dbReference type="PROSITE" id="PS50113">
    <property type="entry name" value="PAC"/>
    <property type="match status" value="4"/>
</dbReference>
<keyword evidence="3" id="KW-0808">Transferase</keyword>
<dbReference type="GO" id="GO:0006355">
    <property type="term" value="P:regulation of DNA-templated transcription"/>
    <property type="evidence" value="ECO:0007669"/>
    <property type="project" value="InterPro"/>
</dbReference>
<dbReference type="SUPFAM" id="SSF55073">
    <property type="entry name" value="Nucleotide cyclase"/>
    <property type="match status" value="1"/>
</dbReference>
<dbReference type="Pfam" id="PF13493">
    <property type="entry name" value="DUF4118"/>
    <property type="match status" value="1"/>
</dbReference>
<dbReference type="SMART" id="SM00086">
    <property type="entry name" value="PAC"/>
    <property type="match status" value="6"/>
</dbReference>
<dbReference type="GO" id="GO:0000160">
    <property type="term" value="P:phosphorelay signal transduction system"/>
    <property type="evidence" value="ECO:0007669"/>
    <property type="project" value="UniProtKB-KW"/>
</dbReference>
<dbReference type="Gene3D" id="2.10.70.100">
    <property type="match status" value="1"/>
</dbReference>
<dbReference type="CDD" id="cd01948">
    <property type="entry name" value="EAL"/>
    <property type="match status" value="1"/>
</dbReference>
<dbReference type="SMART" id="SM00267">
    <property type="entry name" value="GGDEF"/>
    <property type="match status" value="1"/>
</dbReference>
<feature type="domain" description="PAC" evidence="13">
    <location>
        <begin position="410"/>
        <end position="462"/>
    </location>
</feature>
<dbReference type="CDD" id="cd01949">
    <property type="entry name" value="GGDEF"/>
    <property type="match status" value="1"/>
</dbReference>
<keyword evidence="6" id="KW-0418">Kinase</keyword>
<evidence type="ECO:0000256" key="4">
    <source>
        <dbReference type="ARBA" id="ARBA00022692"/>
    </source>
</evidence>
<dbReference type="InterPro" id="IPR013767">
    <property type="entry name" value="PAS_fold"/>
</dbReference>
<dbReference type="CDD" id="cd00130">
    <property type="entry name" value="PAS"/>
    <property type="match status" value="5"/>
</dbReference>
<feature type="domain" description="PAS" evidence="12">
    <location>
        <begin position="586"/>
        <end position="656"/>
    </location>
</feature>
<dbReference type="InterPro" id="IPR035965">
    <property type="entry name" value="PAS-like_dom_sf"/>
</dbReference>
<dbReference type="Pfam" id="PF08447">
    <property type="entry name" value="PAS_3"/>
    <property type="match status" value="3"/>
</dbReference>
<dbReference type="GO" id="GO:0016020">
    <property type="term" value="C:membrane"/>
    <property type="evidence" value="ECO:0007669"/>
    <property type="project" value="UniProtKB-SubCell"/>
</dbReference>
<keyword evidence="5" id="KW-0547">Nucleotide-binding</keyword>
<organism evidence="16 17">
    <name type="scientific">Aquitalea magnusonii</name>
    <dbReference type="NCBI Taxonomy" id="332411"/>
    <lineage>
        <taxon>Bacteria</taxon>
        <taxon>Pseudomonadati</taxon>
        <taxon>Pseudomonadota</taxon>
        <taxon>Betaproteobacteria</taxon>
        <taxon>Neisseriales</taxon>
        <taxon>Chromobacteriaceae</taxon>
        <taxon>Aquitalea</taxon>
    </lineage>
</organism>
<dbReference type="Gene3D" id="1.20.120.620">
    <property type="entry name" value="Backbone structure of the membrane domain of e. Coli histidine kinase receptor kdpd"/>
    <property type="match status" value="1"/>
</dbReference>
<dbReference type="Gene3D" id="3.30.70.270">
    <property type="match status" value="1"/>
</dbReference>